<sequence>MKTFFLVLLIAAAMVMSIGAILDAVTGLSFYFGETLLNPIQASIGAIVAGAVFILLGSLLAISLIGVICVVLASVFIALLVAGVSAMWPALLLVLVIYLLVRDKKTARYC</sequence>
<reference evidence="3" key="1">
    <citation type="journal article" date="2019" name="Int. J. Syst. Evol. Microbiol.">
        <title>The Global Catalogue of Microorganisms (GCM) 10K type strain sequencing project: providing services to taxonomists for standard genome sequencing and annotation.</title>
        <authorList>
            <consortium name="The Broad Institute Genomics Platform"/>
            <consortium name="The Broad Institute Genome Sequencing Center for Infectious Disease"/>
            <person name="Wu L."/>
            <person name="Ma J."/>
        </authorList>
    </citation>
    <scope>NUCLEOTIDE SEQUENCE [LARGE SCALE GENOMIC DNA]</scope>
    <source>
        <strain evidence="3">CGMCC 1.12923</strain>
    </source>
</reference>
<protein>
    <submittedName>
        <fullName evidence="2">Uncharacterized protein</fullName>
    </submittedName>
</protein>
<name>A0ABQ1RJT5_9ALTE</name>
<feature type="transmembrane region" description="Helical" evidence="1">
    <location>
        <begin position="6"/>
        <end position="32"/>
    </location>
</feature>
<proteinExistence type="predicted"/>
<organism evidence="2 3">
    <name type="scientific">Lacimicrobium alkaliphilum</name>
    <dbReference type="NCBI Taxonomy" id="1526571"/>
    <lineage>
        <taxon>Bacteria</taxon>
        <taxon>Pseudomonadati</taxon>
        <taxon>Pseudomonadota</taxon>
        <taxon>Gammaproteobacteria</taxon>
        <taxon>Alteromonadales</taxon>
        <taxon>Alteromonadaceae</taxon>
        <taxon>Lacimicrobium</taxon>
    </lineage>
</organism>
<evidence type="ECO:0000256" key="1">
    <source>
        <dbReference type="SAM" id="Phobius"/>
    </source>
</evidence>
<dbReference type="Proteomes" id="UP000614272">
    <property type="component" value="Unassembled WGS sequence"/>
</dbReference>
<gene>
    <name evidence="2" type="ORF">GCM10011357_29990</name>
</gene>
<keyword evidence="1" id="KW-0472">Membrane</keyword>
<comment type="caution">
    <text evidence="2">The sequence shown here is derived from an EMBL/GenBank/DDBJ whole genome shotgun (WGS) entry which is preliminary data.</text>
</comment>
<feature type="transmembrane region" description="Helical" evidence="1">
    <location>
        <begin position="79"/>
        <end position="101"/>
    </location>
</feature>
<keyword evidence="1" id="KW-0812">Transmembrane</keyword>
<dbReference type="RefSeq" id="WP_099036331.1">
    <property type="nucleotide sequence ID" value="NZ_BMGJ01000013.1"/>
</dbReference>
<keyword evidence="1" id="KW-1133">Transmembrane helix</keyword>
<dbReference type="EMBL" id="BMGJ01000013">
    <property type="protein sequence ID" value="GGD72939.1"/>
    <property type="molecule type" value="Genomic_DNA"/>
</dbReference>
<keyword evidence="3" id="KW-1185">Reference proteome</keyword>
<evidence type="ECO:0000313" key="3">
    <source>
        <dbReference type="Proteomes" id="UP000614272"/>
    </source>
</evidence>
<feature type="transmembrane region" description="Helical" evidence="1">
    <location>
        <begin position="44"/>
        <end position="73"/>
    </location>
</feature>
<evidence type="ECO:0000313" key="2">
    <source>
        <dbReference type="EMBL" id="GGD72939.1"/>
    </source>
</evidence>
<accession>A0ABQ1RJT5</accession>